<protein>
    <recommendedName>
        <fullName evidence="3">Aminoglycoside phosphotransferase domain-containing protein</fullName>
    </recommendedName>
</protein>
<sequence>MLDTFFTPGNLEWILGVLDGLRRFAQELPKSLEKDLNKTAYGLSDYRRLLEPQGRKFFENGVWEKITDFLDKAEPVYNRFNETTVTHHEFYGSQILSSNASYKLADWENVGWGHPLRDFTNLWLRSFSHPEWQKYFLDEFHARAGLGDEDFETLFGVEKILQNFGNLGLPEIKHEEFFRNCVLNAIGA</sequence>
<dbReference type="STRING" id="1802628.A2890_00565"/>
<evidence type="ECO:0000313" key="1">
    <source>
        <dbReference type="EMBL" id="OGC62468.1"/>
    </source>
</evidence>
<dbReference type="Gene3D" id="3.90.1200.10">
    <property type="match status" value="1"/>
</dbReference>
<dbReference type="Proteomes" id="UP000176967">
    <property type="component" value="Unassembled WGS sequence"/>
</dbReference>
<evidence type="ECO:0000313" key="2">
    <source>
        <dbReference type="Proteomes" id="UP000176967"/>
    </source>
</evidence>
<comment type="caution">
    <text evidence="1">The sequence shown here is derived from an EMBL/GenBank/DDBJ whole genome shotgun (WGS) entry which is preliminary data.</text>
</comment>
<dbReference type="AlphaFoldDB" id="A0A1F4VZM2"/>
<proteinExistence type="predicted"/>
<organism evidence="1 2">
    <name type="scientific">candidate division WWE3 bacterium RIFCSPLOWO2_01_FULL_53_14</name>
    <dbReference type="NCBI Taxonomy" id="1802628"/>
    <lineage>
        <taxon>Bacteria</taxon>
        <taxon>Katanobacteria</taxon>
    </lineage>
</organism>
<name>A0A1F4VZM2_UNCKA</name>
<gene>
    <name evidence="1" type="ORF">A2890_00565</name>
</gene>
<evidence type="ECO:0008006" key="3">
    <source>
        <dbReference type="Google" id="ProtNLM"/>
    </source>
</evidence>
<dbReference type="EMBL" id="MEVL01000009">
    <property type="protein sequence ID" value="OGC62468.1"/>
    <property type="molecule type" value="Genomic_DNA"/>
</dbReference>
<reference evidence="1 2" key="1">
    <citation type="journal article" date="2016" name="Nat. Commun.">
        <title>Thousands of microbial genomes shed light on interconnected biogeochemical processes in an aquifer system.</title>
        <authorList>
            <person name="Anantharaman K."/>
            <person name="Brown C.T."/>
            <person name="Hug L.A."/>
            <person name="Sharon I."/>
            <person name="Castelle C.J."/>
            <person name="Probst A.J."/>
            <person name="Thomas B.C."/>
            <person name="Singh A."/>
            <person name="Wilkins M.J."/>
            <person name="Karaoz U."/>
            <person name="Brodie E.L."/>
            <person name="Williams K.H."/>
            <person name="Hubbard S.S."/>
            <person name="Banfield J.F."/>
        </authorList>
    </citation>
    <scope>NUCLEOTIDE SEQUENCE [LARGE SCALE GENOMIC DNA]</scope>
</reference>
<dbReference type="InterPro" id="IPR011009">
    <property type="entry name" value="Kinase-like_dom_sf"/>
</dbReference>
<dbReference type="SUPFAM" id="SSF56112">
    <property type="entry name" value="Protein kinase-like (PK-like)"/>
    <property type="match status" value="1"/>
</dbReference>
<accession>A0A1F4VZM2</accession>